<keyword evidence="1" id="KW-0812">Transmembrane</keyword>
<reference evidence="2" key="1">
    <citation type="journal article" date="2018" name="Genome Biol.">
        <title>SKESA: strategic k-mer extension for scrupulous assemblies.</title>
        <authorList>
            <person name="Souvorov A."/>
            <person name="Agarwala R."/>
            <person name="Lipman D.J."/>
        </authorList>
    </citation>
    <scope>NUCLEOTIDE SEQUENCE</scope>
    <source>
        <strain evidence="2">MA.CK_05/00007164</strain>
    </source>
</reference>
<organism evidence="2">
    <name type="scientific">Salmonella enterica</name>
    <name type="common">Salmonella choleraesuis</name>
    <dbReference type="NCBI Taxonomy" id="28901"/>
    <lineage>
        <taxon>Bacteria</taxon>
        <taxon>Pseudomonadati</taxon>
        <taxon>Pseudomonadota</taxon>
        <taxon>Gammaproteobacteria</taxon>
        <taxon>Enterobacterales</taxon>
        <taxon>Enterobacteriaceae</taxon>
        <taxon>Salmonella</taxon>
    </lineage>
</organism>
<evidence type="ECO:0000313" key="2">
    <source>
        <dbReference type="EMBL" id="HAF6298196.1"/>
    </source>
</evidence>
<keyword evidence="1" id="KW-1133">Transmembrane helix</keyword>
<evidence type="ECO:0000256" key="1">
    <source>
        <dbReference type="SAM" id="Phobius"/>
    </source>
</evidence>
<reference evidence="2" key="2">
    <citation type="submission" date="2020-02" db="EMBL/GenBank/DDBJ databases">
        <authorList>
            <consortium name="NCBI Pathogen Detection Project"/>
        </authorList>
    </citation>
    <scope>NUCLEOTIDE SEQUENCE</scope>
    <source>
        <strain evidence="2">MA.CK_05/00007164</strain>
    </source>
</reference>
<protein>
    <submittedName>
        <fullName evidence="2">Uncharacterized protein</fullName>
    </submittedName>
</protein>
<accession>A0A750N524</accession>
<dbReference type="AlphaFoldDB" id="A0A750N524"/>
<name>A0A750N524_SALER</name>
<proteinExistence type="predicted"/>
<dbReference type="EMBL" id="DAAVQA010000014">
    <property type="protein sequence ID" value="HAF6298196.1"/>
    <property type="molecule type" value="Genomic_DNA"/>
</dbReference>
<sequence>MTQMSYRIFLKWLLPETWNNRVEIYVFFWQRYGFWVGWLSVWPALFLATWLYFTFRGW</sequence>
<feature type="transmembrane region" description="Helical" evidence="1">
    <location>
        <begin position="32"/>
        <end position="53"/>
    </location>
</feature>
<keyword evidence="1" id="KW-0472">Membrane</keyword>
<comment type="caution">
    <text evidence="2">The sequence shown here is derived from an EMBL/GenBank/DDBJ whole genome shotgun (WGS) entry which is preliminary data.</text>
</comment>
<gene>
    <name evidence="2" type="ORF">G8N97_004424</name>
</gene>